<sequence length="763" mass="88181">MAAAVEVVNVNELYVEQEEGDSNDDSDDSDDSSCDSDSIVSSCPSWTLEDIEGPNDDDIFATRMPDHSRKVWEYANKHIKDKRQKNKMQRAAEKKVREQEGWFSDGENEELRVDDFEWSESVNMQNFKLAAGQKFPDRKTFKKVVKDWSVRKGYDLKYPKCEAKLITAVCKGGCEWMMRASIIQNSSTFQLKTLQGKHTCAFRTDNHQADYKYLGERIRESVSDNPNVSLEALKNKIKSECGIQVGMHKVYRARKYALSLLTTDTGLQFKRLYDYCATVEKYNPMSSIVVKVDRSFTPPKLQRMYMCLASNKEAWLSGCRPIIGLDGSFLKGLYGGQLLSAIGRDGNDNMYPIAIAFVEMEKFDSWDWFLNLLIRDLGSAEQHEWTFVSDRQKGLIEAIKENAPHSEHRYCVKHMYNNFKAKFGSLELKKLFWKAASTFNVKTHQRVMKEIERLSPKKGDEDTAFEWLSKVPTQHWARCFFKTNAKCDVIVNNISESFNNYILPARDLPIIDMFEWIRRKLMTRIQVKRCGMERYAGNVCPNIIKKIDIQRQRSMNCYPSWAGNDAFEVQYYMENHIVHLKQQFCTCGFFQLCGYPCCHALSCISYHRLNVEDYIHDYFKKNMYLRVYEHMIHPVPGMHEFEDSGKGEIAAPDVKLRRGRPKKKRRADGNDINPSKASRRGLTHTCKMCGTLGHNKQTCPKKSAPKPTEEAPNEARGLDQQRPITVNSTLEQVDHDMFFAMVSNLDTQTFQSPSGKLFNFTFF</sequence>
<evidence type="ECO:0000256" key="2">
    <source>
        <dbReference type="ARBA" id="ARBA00022771"/>
    </source>
</evidence>
<feature type="compositionally biased region" description="Acidic residues" evidence="5">
    <location>
        <begin position="15"/>
        <end position="34"/>
    </location>
</feature>
<accession>A0AAV0CAJ7</accession>
<feature type="region of interest" description="Disordered" evidence="5">
    <location>
        <begin position="655"/>
        <end position="679"/>
    </location>
</feature>
<feature type="domain" description="SWIM-type" evidence="6">
    <location>
        <begin position="567"/>
        <end position="608"/>
    </location>
</feature>
<keyword evidence="3" id="KW-0862">Zinc</keyword>
<evidence type="ECO:0000256" key="3">
    <source>
        <dbReference type="ARBA" id="ARBA00022833"/>
    </source>
</evidence>
<feature type="region of interest" description="Disordered" evidence="5">
    <location>
        <begin position="1"/>
        <end position="55"/>
    </location>
</feature>
<keyword evidence="1" id="KW-0479">Metal-binding</keyword>
<dbReference type="InterPro" id="IPR004332">
    <property type="entry name" value="Transposase_MuDR"/>
</dbReference>
<evidence type="ECO:0000256" key="4">
    <source>
        <dbReference type="PROSITE-ProRule" id="PRU00325"/>
    </source>
</evidence>
<dbReference type="Pfam" id="PF03108">
    <property type="entry name" value="DBD_Tnp_Mut"/>
    <property type="match status" value="1"/>
</dbReference>
<dbReference type="PROSITE" id="PS50966">
    <property type="entry name" value="ZF_SWIM"/>
    <property type="match status" value="1"/>
</dbReference>
<evidence type="ECO:0000259" key="6">
    <source>
        <dbReference type="PROSITE" id="PS50966"/>
    </source>
</evidence>
<dbReference type="InterPro" id="IPR006564">
    <property type="entry name" value="Znf_PMZ"/>
</dbReference>
<dbReference type="EMBL" id="CAMAPF010000017">
    <property type="protein sequence ID" value="CAH9070076.1"/>
    <property type="molecule type" value="Genomic_DNA"/>
</dbReference>
<dbReference type="EMBL" id="CAMAPF010001014">
    <property type="protein sequence ID" value="CAH9138995.1"/>
    <property type="molecule type" value="Genomic_DNA"/>
</dbReference>
<dbReference type="Proteomes" id="UP001152523">
    <property type="component" value="Unassembled WGS sequence"/>
</dbReference>
<feature type="compositionally biased region" description="Low complexity" evidence="5">
    <location>
        <begin position="1"/>
        <end position="14"/>
    </location>
</feature>
<evidence type="ECO:0000256" key="5">
    <source>
        <dbReference type="SAM" id="MobiDB-lite"/>
    </source>
</evidence>
<feature type="region of interest" description="Disordered" evidence="5">
    <location>
        <begin position="696"/>
        <end position="722"/>
    </location>
</feature>
<protein>
    <recommendedName>
        <fullName evidence="6">SWIM-type domain-containing protein</fullName>
    </recommendedName>
</protein>
<keyword evidence="2 4" id="KW-0863">Zinc-finger</keyword>
<evidence type="ECO:0000313" key="7">
    <source>
        <dbReference type="EMBL" id="CAH9070076.1"/>
    </source>
</evidence>
<dbReference type="GO" id="GO:0008270">
    <property type="term" value="F:zinc ion binding"/>
    <property type="evidence" value="ECO:0007669"/>
    <property type="project" value="UniProtKB-KW"/>
</dbReference>
<evidence type="ECO:0000313" key="9">
    <source>
        <dbReference type="Proteomes" id="UP001152523"/>
    </source>
</evidence>
<evidence type="ECO:0000256" key="1">
    <source>
        <dbReference type="ARBA" id="ARBA00022723"/>
    </source>
</evidence>
<dbReference type="Pfam" id="PF10551">
    <property type="entry name" value="MULE"/>
    <property type="match status" value="1"/>
</dbReference>
<dbReference type="InterPro" id="IPR018289">
    <property type="entry name" value="MULE_transposase_dom"/>
</dbReference>
<dbReference type="PANTHER" id="PTHR31973">
    <property type="entry name" value="POLYPROTEIN, PUTATIVE-RELATED"/>
    <property type="match status" value="1"/>
</dbReference>
<name>A0AAV0CAJ7_9ASTE</name>
<dbReference type="PANTHER" id="PTHR31973:SF187">
    <property type="entry name" value="MUTATOR TRANSPOSASE MUDRA PROTEIN"/>
    <property type="match status" value="1"/>
</dbReference>
<gene>
    <name evidence="7" type="ORF">CEPIT_LOCUS3294</name>
    <name evidence="8" type="ORF">CEPIT_LOCUS37251</name>
</gene>
<dbReference type="Pfam" id="PF04434">
    <property type="entry name" value="SWIM"/>
    <property type="match status" value="1"/>
</dbReference>
<proteinExistence type="predicted"/>
<evidence type="ECO:0000313" key="8">
    <source>
        <dbReference type="EMBL" id="CAH9138995.1"/>
    </source>
</evidence>
<dbReference type="InterPro" id="IPR007527">
    <property type="entry name" value="Znf_SWIM"/>
</dbReference>
<organism evidence="7 9">
    <name type="scientific">Cuscuta epithymum</name>
    <dbReference type="NCBI Taxonomy" id="186058"/>
    <lineage>
        <taxon>Eukaryota</taxon>
        <taxon>Viridiplantae</taxon>
        <taxon>Streptophyta</taxon>
        <taxon>Embryophyta</taxon>
        <taxon>Tracheophyta</taxon>
        <taxon>Spermatophyta</taxon>
        <taxon>Magnoliopsida</taxon>
        <taxon>eudicotyledons</taxon>
        <taxon>Gunneridae</taxon>
        <taxon>Pentapetalae</taxon>
        <taxon>asterids</taxon>
        <taxon>lamiids</taxon>
        <taxon>Solanales</taxon>
        <taxon>Convolvulaceae</taxon>
        <taxon>Cuscuteae</taxon>
        <taxon>Cuscuta</taxon>
        <taxon>Cuscuta subgen. Cuscuta</taxon>
    </lineage>
</organism>
<dbReference type="SMART" id="SM00575">
    <property type="entry name" value="ZnF_PMZ"/>
    <property type="match status" value="1"/>
</dbReference>
<reference evidence="7" key="1">
    <citation type="submission" date="2022-07" db="EMBL/GenBank/DDBJ databases">
        <authorList>
            <person name="Macas J."/>
            <person name="Novak P."/>
            <person name="Neumann P."/>
        </authorList>
    </citation>
    <scope>NUCLEOTIDE SEQUENCE</scope>
</reference>
<dbReference type="AlphaFoldDB" id="A0AAV0CAJ7"/>
<keyword evidence="9" id="KW-1185">Reference proteome</keyword>
<feature type="compositionally biased region" description="Basic residues" evidence="5">
    <location>
        <begin position="657"/>
        <end position="666"/>
    </location>
</feature>
<comment type="caution">
    <text evidence="7">The sequence shown here is derived from an EMBL/GenBank/DDBJ whole genome shotgun (WGS) entry which is preliminary data.</text>
</comment>